<dbReference type="RefSeq" id="XP_045284974.1">
    <property type="nucleotide sequence ID" value="XM_045434183.1"/>
</dbReference>
<protein>
    <submittedName>
        <fullName evidence="2">Uncharacterized protein</fullName>
    </submittedName>
</protein>
<feature type="region of interest" description="Disordered" evidence="1">
    <location>
        <begin position="1"/>
        <end position="20"/>
    </location>
</feature>
<dbReference type="InParanoid" id="C0NVF4"/>
<evidence type="ECO:0000313" key="2">
    <source>
        <dbReference type="EMBL" id="EEH04493.1"/>
    </source>
</evidence>
<dbReference type="HOGENOM" id="CLU_2132801_0_0_1"/>
<dbReference type="Proteomes" id="UP000001631">
    <property type="component" value="Unassembled WGS sequence"/>
</dbReference>
<accession>C0NVF4</accession>
<organism evidence="2 3">
    <name type="scientific">Ajellomyces capsulatus (strain G186AR / H82 / ATCC MYA-2454 / RMSCC 2432)</name>
    <name type="common">Darling's disease fungus</name>
    <name type="synonym">Histoplasma capsulatum</name>
    <dbReference type="NCBI Taxonomy" id="447093"/>
    <lineage>
        <taxon>Eukaryota</taxon>
        <taxon>Fungi</taxon>
        <taxon>Dikarya</taxon>
        <taxon>Ascomycota</taxon>
        <taxon>Pezizomycotina</taxon>
        <taxon>Eurotiomycetes</taxon>
        <taxon>Eurotiomycetidae</taxon>
        <taxon>Onygenales</taxon>
        <taxon>Ajellomycetaceae</taxon>
        <taxon>Histoplasma</taxon>
    </lineage>
</organism>
<dbReference type="AlphaFoldDB" id="C0NVF4"/>
<dbReference type="EMBL" id="GG663373">
    <property type="protein sequence ID" value="EEH04493.1"/>
    <property type="molecule type" value="Genomic_DNA"/>
</dbReference>
<name>C0NVF4_AJECG</name>
<dbReference type="GeneID" id="69040150"/>
<evidence type="ECO:0000313" key="3">
    <source>
        <dbReference type="Proteomes" id="UP000001631"/>
    </source>
</evidence>
<keyword evidence="3" id="KW-1185">Reference proteome</keyword>
<proteinExistence type="predicted"/>
<sequence>MDIHYGSWNQPKGKDAQMESNYEESKFQDCVNAPWILALNLCATGRNLQEYALKQFSGYAQILVGESNHFGSSHKWREALKINRSAMRVIEKTWEHNYRHFLSHDDTLDSWKA</sequence>
<reference evidence="2" key="1">
    <citation type="submission" date="2009-02" db="EMBL/GenBank/DDBJ databases">
        <title>The Genome Sequence of Ajellomyces capsulatus strain G186AR.</title>
        <authorList>
            <consortium name="The Broad Institute Genome Sequencing Platform"/>
            <person name="Champion M."/>
            <person name="Cuomo C."/>
            <person name="Ma L.-J."/>
            <person name="Henn M.R."/>
            <person name="Sil A."/>
            <person name="Goldman B."/>
            <person name="Young S.K."/>
            <person name="Kodira C.D."/>
            <person name="Zeng Q."/>
            <person name="Koehrsen M."/>
            <person name="Alvarado L."/>
            <person name="Berlin A."/>
            <person name="Borenstein D."/>
            <person name="Chen Z."/>
            <person name="Engels R."/>
            <person name="Freedman E."/>
            <person name="Gellesch M."/>
            <person name="Goldberg J."/>
            <person name="Griggs A."/>
            <person name="Gujja S."/>
            <person name="Heiman D."/>
            <person name="Hepburn T."/>
            <person name="Howarth C."/>
            <person name="Jen D."/>
            <person name="Larson L."/>
            <person name="Lewis B."/>
            <person name="Mehta T."/>
            <person name="Park D."/>
            <person name="Pearson M."/>
            <person name="Roberts A."/>
            <person name="Saif S."/>
            <person name="Shea T."/>
            <person name="Shenoy N."/>
            <person name="Sisk P."/>
            <person name="Stolte C."/>
            <person name="Sykes S."/>
            <person name="Walk T."/>
            <person name="White J."/>
            <person name="Yandava C."/>
            <person name="Klein B."/>
            <person name="McEwen J.G."/>
            <person name="Puccia R."/>
            <person name="Goldman G.H."/>
            <person name="Felipe M.S."/>
            <person name="Nino-Vega G."/>
            <person name="San-Blas G."/>
            <person name="Taylor J."/>
            <person name="Mendoza L."/>
            <person name="Galagan J."/>
            <person name="Nusbaum C."/>
            <person name="Birren B."/>
        </authorList>
    </citation>
    <scope>NUCLEOTIDE SEQUENCE</scope>
    <source>
        <strain evidence="2">G186AR</strain>
    </source>
</reference>
<evidence type="ECO:0000256" key="1">
    <source>
        <dbReference type="SAM" id="MobiDB-lite"/>
    </source>
</evidence>
<gene>
    <name evidence="2" type="ORF">HCBG_07134</name>
</gene>